<proteinExistence type="predicted"/>
<evidence type="ECO:0000313" key="2">
    <source>
        <dbReference type="Proteomes" id="UP001055439"/>
    </source>
</evidence>
<evidence type="ECO:0000313" key="1">
    <source>
        <dbReference type="EMBL" id="URE12130.1"/>
    </source>
</evidence>
<organism evidence="1 2">
    <name type="scientific">Musa troglodytarum</name>
    <name type="common">fe'i banana</name>
    <dbReference type="NCBI Taxonomy" id="320322"/>
    <lineage>
        <taxon>Eukaryota</taxon>
        <taxon>Viridiplantae</taxon>
        <taxon>Streptophyta</taxon>
        <taxon>Embryophyta</taxon>
        <taxon>Tracheophyta</taxon>
        <taxon>Spermatophyta</taxon>
        <taxon>Magnoliopsida</taxon>
        <taxon>Liliopsida</taxon>
        <taxon>Zingiberales</taxon>
        <taxon>Musaceae</taxon>
        <taxon>Musa</taxon>
    </lineage>
</organism>
<protein>
    <submittedName>
        <fullName evidence="1">Uncharacterized protein</fullName>
    </submittedName>
</protein>
<dbReference type="EMBL" id="CP097508">
    <property type="protein sequence ID" value="URE12130.1"/>
    <property type="molecule type" value="Genomic_DNA"/>
</dbReference>
<dbReference type="AlphaFoldDB" id="A0A9E7GCH5"/>
<reference evidence="1" key="1">
    <citation type="submission" date="2022-05" db="EMBL/GenBank/DDBJ databases">
        <title>The Musa troglodytarum L. genome provides insights into the mechanism of non-climacteric behaviour and enrichment of carotenoids.</title>
        <authorList>
            <person name="Wang J."/>
        </authorList>
    </citation>
    <scope>NUCLEOTIDE SEQUENCE</scope>
    <source>
        <tissue evidence="1">Leaf</tissue>
    </source>
</reference>
<dbReference type="Proteomes" id="UP001055439">
    <property type="component" value="Chromosome 6"/>
</dbReference>
<gene>
    <name evidence="1" type="ORF">MUK42_37659</name>
</gene>
<keyword evidence="2" id="KW-1185">Reference proteome</keyword>
<name>A0A9E7GCH5_9LILI</name>
<sequence>MPAVACGYCVFLQVTSRLMGADEQKDNGAKRKKHHADYSPWKNYTQILYPEDYILKKIFRKHGPVLGIEFNPPGDAFGNCTGVSCFILRHIEIFAVLFG</sequence>
<accession>A0A9E7GCH5</accession>